<keyword evidence="3" id="KW-1185">Reference proteome</keyword>
<comment type="caution">
    <text evidence="2">The sequence shown here is derived from an EMBL/GenBank/DDBJ whole genome shotgun (WGS) entry which is preliminary data.</text>
</comment>
<proteinExistence type="predicted"/>
<feature type="region of interest" description="Disordered" evidence="1">
    <location>
        <begin position="34"/>
        <end position="53"/>
    </location>
</feature>
<accession>A0A0F5I5Q0</accession>
<dbReference type="EMBL" id="JWIR02000025">
    <property type="protein sequence ID" value="KKB40979.1"/>
    <property type="molecule type" value="Genomic_DNA"/>
</dbReference>
<reference evidence="2" key="1">
    <citation type="submission" date="2015-02" db="EMBL/GenBank/DDBJ databases">
        <title>Genome Assembly of Bacillaceae bacterium MTCC 8252.</title>
        <authorList>
            <person name="Verma A."/>
            <person name="Khatri I."/>
            <person name="Mual P."/>
            <person name="Subramanian S."/>
            <person name="Krishnamurthi S."/>
        </authorList>
    </citation>
    <scope>NUCLEOTIDE SEQUENCE [LARGE SCALE GENOMIC DNA]</scope>
    <source>
        <strain evidence="2">MTCC 8252</strain>
    </source>
</reference>
<sequence>MTNTQLERRIEEITYCLGKTLARLRLVEETLQKHLQEQPQPTPKNITASFHKT</sequence>
<accession>A0A0F5HTI6</accession>
<dbReference type="STRING" id="1221996.QY95_01042"/>
<dbReference type="RefSeq" id="WP_156994484.1">
    <property type="nucleotide sequence ID" value="NZ_JWIQ02000001.1"/>
</dbReference>
<name>A0A0F5HTI6_BACTR</name>
<evidence type="ECO:0000313" key="3">
    <source>
        <dbReference type="Proteomes" id="UP000031563"/>
    </source>
</evidence>
<organism evidence="2 3">
    <name type="scientific">Bacillus thermotolerans</name>
    <name type="common">Quasibacillus thermotolerans</name>
    <dbReference type="NCBI Taxonomy" id="1221996"/>
    <lineage>
        <taxon>Bacteria</taxon>
        <taxon>Bacillati</taxon>
        <taxon>Bacillota</taxon>
        <taxon>Bacilli</taxon>
        <taxon>Bacillales</taxon>
        <taxon>Bacillaceae</taxon>
        <taxon>Bacillus</taxon>
    </lineage>
</organism>
<evidence type="ECO:0000256" key="1">
    <source>
        <dbReference type="SAM" id="MobiDB-lite"/>
    </source>
</evidence>
<evidence type="ECO:0000313" key="2">
    <source>
        <dbReference type="EMBL" id="KKB40979.1"/>
    </source>
</evidence>
<dbReference type="Proteomes" id="UP000031563">
    <property type="component" value="Unassembled WGS sequence"/>
</dbReference>
<dbReference type="AlphaFoldDB" id="A0A0F5HTI6"/>
<feature type="compositionally biased region" description="Polar residues" evidence="1">
    <location>
        <begin position="37"/>
        <end position="53"/>
    </location>
</feature>
<protein>
    <submittedName>
        <fullName evidence="2">Uncharacterized protein</fullName>
    </submittedName>
</protein>
<gene>
    <name evidence="2" type="ORF">QY95_01042</name>
</gene>